<dbReference type="Proteomes" id="UP000193884">
    <property type="component" value="Unassembled WGS sequence"/>
</dbReference>
<dbReference type="Proteomes" id="UP000193553">
    <property type="component" value="Unassembled WGS sequence"/>
</dbReference>
<name>A0A1X3FSL3_9BRAD</name>
<evidence type="ECO:0000313" key="1">
    <source>
        <dbReference type="EMBL" id="OSJ10327.1"/>
    </source>
</evidence>
<evidence type="ECO:0000313" key="2">
    <source>
        <dbReference type="EMBL" id="OSJ27751.1"/>
    </source>
</evidence>
<reference evidence="3 4" key="1">
    <citation type="submission" date="2017-03" db="EMBL/GenBank/DDBJ databases">
        <title>Whole genome sequences of fourteen strains of Bradyrhizobium canariense and one strain of Bradyrhizobium japonicum isolated from Lupinus (Papilionoideae: Genisteae) species in Algeria.</title>
        <authorList>
            <person name="Crovadore J."/>
            <person name="Chekireb D."/>
            <person name="Brachmann A."/>
            <person name="Chablais R."/>
            <person name="Cochard B."/>
            <person name="Lefort F."/>
        </authorList>
    </citation>
    <scope>NUCLEOTIDE SEQUENCE [LARGE SCALE GENOMIC DNA]</scope>
    <source>
        <strain evidence="1 3">UBMA195</strain>
        <strain evidence="2 4">UBMAN05</strain>
    </source>
</reference>
<sequence length="124" mass="13917">MSDAVKPDPSDADLALKTDLVLEYEFDAPPAKVWRAVTIPALRERWLPDCDLAGAEPESAIPGQEVRYRLRDSEPPFRESHVIFRIEPNEDGGTRFRIIQQACEIRMKLPQPANSNGCLMRAAA</sequence>
<dbReference type="EMBL" id="NAFK01000163">
    <property type="protein sequence ID" value="OSJ27751.1"/>
    <property type="molecule type" value="Genomic_DNA"/>
</dbReference>
<evidence type="ECO:0000313" key="4">
    <source>
        <dbReference type="Proteomes" id="UP000193884"/>
    </source>
</evidence>
<dbReference type="OrthoDB" id="9803476at2"/>
<evidence type="ECO:0000313" key="3">
    <source>
        <dbReference type="Proteomes" id="UP000193553"/>
    </source>
</evidence>
<keyword evidence="4" id="KW-1185">Reference proteome</keyword>
<dbReference type="AlphaFoldDB" id="A0A1X3FSL3"/>
<dbReference type="InterPro" id="IPR023393">
    <property type="entry name" value="START-like_dom_sf"/>
</dbReference>
<protein>
    <recommendedName>
        <fullName evidence="5">Polyketide cyclase</fullName>
    </recommendedName>
</protein>
<proteinExistence type="predicted"/>
<comment type="caution">
    <text evidence="1">The sequence shown here is derived from an EMBL/GenBank/DDBJ whole genome shotgun (WGS) entry which is preliminary data.</text>
</comment>
<dbReference type="SUPFAM" id="SSF55961">
    <property type="entry name" value="Bet v1-like"/>
    <property type="match status" value="1"/>
</dbReference>
<evidence type="ECO:0008006" key="5">
    <source>
        <dbReference type="Google" id="ProtNLM"/>
    </source>
</evidence>
<dbReference type="CDD" id="cd07814">
    <property type="entry name" value="SRPBCC_CalC_Aha1-like"/>
    <property type="match status" value="1"/>
</dbReference>
<accession>A0A1X3FSL3</accession>
<gene>
    <name evidence="2" type="ORF">BST63_18580</name>
    <name evidence="1" type="ORF">BSZ18_16690</name>
</gene>
<dbReference type="RefSeq" id="WP_018459664.1">
    <property type="nucleotide sequence ID" value="NZ_JAFBBN010000001.1"/>
</dbReference>
<dbReference type="Gene3D" id="3.30.530.20">
    <property type="match status" value="1"/>
</dbReference>
<organism evidence="1 3">
    <name type="scientific">Bradyrhizobium canariense</name>
    <dbReference type="NCBI Taxonomy" id="255045"/>
    <lineage>
        <taxon>Bacteria</taxon>
        <taxon>Pseudomonadati</taxon>
        <taxon>Pseudomonadota</taxon>
        <taxon>Alphaproteobacteria</taxon>
        <taxon>Hyphomicrobiales</taxon>
        <taxon>Nitrobacteraceae</taxon>
        <taxon>Bradyrhizobium</taxon>
    </lineage>
</organism>
<dbReference type="EMBL" id="NAFI01000172">
    <property type="protein sequence ID" value="OSJ10327.1"/>
    <property type="molecule type" value="Genomic_DNA"/>
</dbReference>